<feature type="domain" description="Bacterial Ig-like" evidence="2">
    <location>
        <begin position="222"/>
        <end position="296"/>
    </location>
</feature>
<feature type="region of interest" description="Disordered" evidence="1">
    <location>
        <begin position="331"/>
        <end position="350"/>
    </location>
</feature>
<feature type="region of interest" description="Disordered" evidence="1">
    <location>
        <begin position="645"/>
        <end position="665"/>
    </location>
</feature>
<protein>
    <submittedName>
        <fullName evidence="3">Hemolysin-type calcium-binding region</fullName>
    </submittedName>
</protein>
<feature type="region of interest" description="Disordered" evidence="1">
    <location>
        <begin position="542"/>
        <end position="564"/>
    </location>
</feature>
<feature type="region of interest" description="Disordered" evidence="1">
    <location>
        <begin position="227"/>
        <end position="250"/>
    </location>
</feature>
<sequence length="1183" mass="119310">MAIQLKDPSRAVITSVGGALNGGTADSTTPVIKGTADAGDIVDVYDGVRWLGSAVVAANGTWSFTPATPIKAGTHSFAAIAHDSDGNYGDSSVPMSVQINAGIVPPAAPSVDSVTDNVGPITGPVPKNGTTDDNDPTIAGKGVAGDVVHVKDNGTEIGSATVDANGNWSFKPVTPLADGSHDITATQTDPKTGATSPASADWPFKVDTTAPVAPVIVSVNDAVGPITGPVPKNGTTDDNDPTIKGTGTAGDVVHVMDNGKEIGTATVDASGNWSLKPATPLANGAHDVTATQANPATGKLSPVSADWPFTVAAAPAAPSVDSVTDAVGPITGPVPKNGTTDDNDPTIAGKGVAGDVVHVKDNGTEIGSATVDANGNWSFKPVTPLADGSHDITATQTDPKTGATSPASADWPFKVDTTAPVAPVVVSVNDAVGSITGPVPKNGVTDDNDPTIKGTGVAGDVVHVMDNGKEIGTAKVDASGNWSFKPATALADGAHDITATQANPATGKLSPVSNDWPFTVDTYVPPAPSVTSVTDAVGPITGPVAKNGTTDDNDPTIAGRGISGSTVHVMDNGKEIGTATVDALGNWSLKPATPLADGSHDITAMQTDAVTGATSPTSTDWPFKVDTTAPAPVIVSVNDAVGPITGPVPKNGTTDDNDPTIKGTGVAGDVVHIKDNGTEIGTATVDASGNWSFKPATPLADGAHDMTATQTNAATGKVSPASADWPFNVVTTQPPAETVSITGMVDNALGTHLALANGGTTFDANPTVNGTVSTALQTGETLVVYRDGVKVGTATVNGKSWSFQDSNVPVGNHTYTADVVSGTSHGTVSNSYAFTEISTVGQVMAFNNPADNKAYYAINVGNAFSSGGVFGIAVDSGYGPYSFGPGFSSGGGGGWEVSPGIWIASVFGFPWEPSLASPVYVGLTTKFGYYLPGSTTYIPLDSGNLAKFATHLGVWYNFDSGTLPTGVSAVHLDTTVATDDTATTHGLLGAAAAADPATDAQAQHTAVGDHQSFTGTSGHDTVDLNMDPAAYFKESTAHIQGSTAHPVEAAGAAPAVNTLHLTGDHQILDLTSLTGKTAAAKISGIEVIDLGGHSNNLKLSLSDVLNLGEQDLFQKDGHQQMMVNGSNGDTVDLSNAHIAGVADGQWQQAGTAQVGGVTYNVYEHSGAHTELLVQQGVQIALHN</sequence>
<dbReference type="NCBIfam" id="NF033510">
    <property type="entry name" value="Ca_tandemer"/>
    <property type="match status" value="7"/>
</dbReference>
<dbReference type="InterPro" id="IPR044016">
    <property type="entry name" value="Big_13"/>
</dbReference>
<dbReference type="OrthoDB" id="8824730at2"/>
<dbReference type="RefSeq" id="WP_157766657.1">
    <property type="nucleotide sequence ID" value="NZ_FCOC02000012.1"/>
</dbReference>
<accession>A0A158GYY0</accession>
<evidence type="ECO:0000256" key="1">
    <source>
        <dbReference type="SAM" id="MobiDB-lite"/>
    </source>
</evidence>
<dbReference type="EMBL" id="FCOC02000012">
    <property type="protein sequence ID" value="SAL37266.1"/>
    <property type="molecule type" value="Genomic_DNA"/>
</dbReference>
<feature type="compositionally biased region" description="Polar residues" evidence="1">
    <location>
        <begin position="392"/>
        <end position="407"/>
    </location>
</feature>
<reference evidence="3 4" key="1">
    <citation type="submission" date="2016-01" db="EMBL/GenBank/DDBJ databases">
        <authorList>
            <person name="Oliw E.H."/>
        </authorList>
    </citation>
    <scope>NUCLEOTIDE SEQUENCE [LARGE SCALE GENOMIC DNA]</scope>
    <source>
        <strain evidence="3">LMG 22029</strain>
    </source>
</reference>
<feature type="region of interest" description="Disordered" evidence="1">
    <location>
        <begin position="178"/>
        <end position="202"/>
    </location>
</feature>
<gene>
    <name evidence="3" type="ORF">AWB64_03813</name>
</gene>
<dbReference type="Pfam" id="PF19077">
    <property type="entry name" value="Big_13"/>
    <property type="match status" value="7"/>
</dbReference>
<name>A0A158GYY0_CABSO</name>
<dbReference type="Gene3D" id="3.30.420.430">
    <property type="match status" value="7"/>
</dbReference>
<organism evidence="3 4">
    <name type="scientific">Caballeronia sordidicola</name>
    <name type="common">Burkholderia sordidicola</name>
    <dbReference type="NCBI Taxonomy" id="196367"/>
    <lineage>
        <taxon>Bacteria</taxon>
        <taxon>Pseudomonadati</taxon>
        <taxon>Pseudomonadota</taxon>
        <taxon>Betaproteobacteria</taxon>
        <taxon>Burkholderiales</taxon>
        <taxon>Burkholderiaceae</taxon>
        <taxon>Caballeronia</taxon>
    </lineage>
</organism>
<feature type="domain" description="Bacterial Ig-like" evidence="2">
    <location>
        <begin position="323"/>
        <end position="417"/>
    </location>
</feature>
<feature type="domain" description="Bacterial Ig-like" evidence="2">
    <location>
        <begin position="117"/>
        <end position="208"/>
    </location>
</feature>
<dbReference type="AlphaFoldDB" id="A0A158GYY0"/>
<evidence type="ECO:0000313" key="4">
    <source>
        <dbReference type="Proteomes" id="UP000054893"/>
    </source>
</evidence>
<evidence type="ECO:0000259" key="2">
    <source>
        <dbReference type="Pfam" id="PF19077"/>
    </source>
</evidence>
<feature type="domain" description="Bacterial Ig-like" evidence="2">
    <location>
        <begin position="533"/>
        <end position="627"/>
    </location>
</feature>
<feature type="compositionally biased region" description="Polar residues" evidence="1">
    <location>
        <begin position="183"/>
        <end position="198"/>
    </location>
</feature>
<proteinExistence type="predicted"/>
<feature type="region of interest" description="Disordered" evidence="1">
    <location>
        <begin position="387"/>
        <end position="411"/>
    </location>
</feature>
<feature type="domain" description="Bacterial Ig-like" evidence="2">
    <location>
        <begin position="25"/>
        <end position="97"/>
    </location>
</feature>
<feature type="domain" description="Bacterial Ig-like" evidence="2">
    <location>
        <begin position="427"/>
        <end position="522"/>
    </location>
</feature>
<dbReference type="Proteomes" id="UP000054893">
    <property type="component" value="Unassembled WGS sequence"/>
</dbReference>
<evidence type="ECO:0000313" key="3">
    <source>
        <dbReference type="EMBL" id="SAL37266.1"/>
    </source>
</evidence>
<feature type="domain" description="Bacterial Ig-like" evidence="2">
    <location>
        <begin position="639"/>
        <end position="717"/>
    </location>
</feature>